<dbReference type="EMBL" id="PDEV01000004">
    <property type="protein sequence ID" value="PEN15766.1"/>
    <property type="molecule type" value="Genomic_DNA"/>
</dbReference>
<gene>
    <name evidence="2" type="ORF">CRM92_09185</name>
</gene>
<keyword evidence="1" id="KW-1133">Transmembrane helix</keyword>
<reference evidence="2" key="1">
    <citation type="submission" date="2017-10" db="EMBL/GenBank/DDBJ databases">
        <title>Kefir isolates.</title>
        <authorList>
            <person name="Kim Y."/>
            <person name="Blasche S."/>
        </authorList>
    </citation>
    <scope>NUCLEOTIDE SEQUENCE [LARGE SCALE GENOMIC DNA]</scope>
    <source>
        <strain evidence="2">OG2-2</strain>
    </source>
</reference>
<organism evidence="2 3">
    <name type="scientific">Rothia dentocariosa</name>
    <dbReference type="NCBI Taxonomy" id="2047"/>
    <lineage>
        <taxon>Bacteria</taxon>
        <taxon>Bacillati</taxon>
        <taxon>Actinomycetota</taxon>
        <taxon>Actinomycetes</taxon>
        <taxon>Micrococcales</taxon>
        <taxon>Micrococcaceae</taxon>
        <taxon>Rothia</taxon>
    </lineage>
</organism>
<protein>
    <submittedName>
        <fullName evidence="2">Mechanosensitive ion channel protein MscS</fullName>
    </submittedName>
</protein>
<keyword evidence="1" id="KW-0812">Transmembrane</keyword>
<feature type="transmembrane region" description="Helical" evidence="1">
    <location>
        <begin position="134"/>
        <end position="156"/>
    </location>
</feature>
<keyword evidence="1" id="KW-0472">Membrane</keyword>
<dbReference type="RefSeq" id="WP_098043016.1">
    <property type="nucleotide sequence ID" value="NZ_CAURLQ010000020.1"/>
</dbReference>
<evidence type="ECO:0000256" key="1">
    <source>
        <dbReference type="SAM" id="Phobius"/>
    </source>
</evidence>
<keyword evidence="3" id="KW-1185">Reference proteome</keyword>
<comment type="caution">
    <text evidence="2">The sequence shown here is derived from an EMBL/GenBank/DDBJ whole genome shotgun (WGS) entry which is preliminary data.</text>
</comment>
<evidence type="ECO:0000313" key="2">
    <source>
        <dbReference type="EMBL" id="PEN15766.1"/>
    </source>
</evidence>
<feature type="transmembrane region" description="Helical" evidence="1">
    <location>
        <begin position="74"/>
        <end position="95"/>
    </location>
</feature>
<evidence type="ECO:0000313" key="3">
    <source>
        <dbReference type="Proteomes" id="UP000219947"/>
    </source>
</evidence>
<sequence length="177" mass="19362">MSYDSAVRSEYSITTLTSGYVGEENIVNYSPVPRATLERPYVPRAVKVAACASMMIAILRTIYLTASWHFENFALGNALTIANVFLHVILGIFILRGYALARALLVSLALLTLGTSLLTLSWLRPAVPDIPGSYLSIVVLSMAALTHLVLLGFLMFPASVTLYMRESNAYRQACAHC</sequence>
<proteinExistence type="predicted"/>
<dbReference type="AlphaFoldDB" id="A0A2A8D487"/>
<dbReference type="Proteomes" id="UP000219947">
    <property type="component" value="Unassembled WGS sequence"/>
</dbReference>
<feature type="transmembrane region" description="Helical" evidence="1">
    <location>
        <begin position="102"/>
        <end position="122"/>
    </location>
</feature>
<feature type="transmembrane region" description="Helical" evidence="1">
    <location>
        <begin position="48"/>
        <end position="68"/>
    </location>
</feature>
<accession>A0A2A8D487</accession>
<name>A0A2A8D487_9MICC</name>